<dbReference type="AlphaFoldDB" id="A0A0D8IBD7"/>
<name>A0A0D8IBD7_9CLOT</name>
<accession>A0A0D8IBD7</accession>
<protein>
    <submittedName>
        <fullName evidence="1">Uncharacterized protein</fullName>
    </submittedName>
</protein>
<dbReference type="PATRIC" id="fig|84022.5.peg.3607"/>
<dbReference type="Proteomes" id="UP000035704">
    <property type="component" value="Chromosome"/>
</dbReference>
<reference evidence="1 2" key="1">
    <citation type="submission" date="2014-10" db="EMBL/GenBank/DDBJ databases">
        <title>Genome sequence of Clostridium aceticum DSM 1496.</title>
        <authorList>
            <person name="Poehlein A."/>
            <person name="Schiel-Bengelsdorf B."/>
            <person name="Gottschalk G."/>
            <person name="Duerre P."/>
            <person name="Daniel R."/>
        </authorList>
    </citation>
    <scope>NUCLEOTIDE SEQUENCE [LARGE SCALE GENOMIC DNA]</scope>
    <source>
        <strain evidence="1 2">DSM 1496</strain>
    </source>
</reference>
<evidence type="ECO:0000313" key="2">
    <source>
        <dbReference type="Proteomes" id="UP000035704"/>
    </source>
</evidence>
<gene>
    <name evidence="1" type="ORF">CACET_c34140</name>
</gene>
<evidence type="ECO:0000313" key="1">
    <source>
        <dbReference type="EMBL" id="AKL96857.1"/>
    </source>
</evidence>
<proteinExistence type="predicted"/>
<sequence length="270" mass="30625">MKKKYVSLVALLMFFTFTASTVGAFVPPGLEKKGGLPPGIQKRFLQEEQVKEEKSDKVLHNQYHTTIESIDVQTRRIAIKEGTAYIYLLIADSVKVEIDEKTGSLQELQKNDEVVLKLDKNNTVVEIYAENLGNRVITMKEVVIKSISDKNREIVVVHNNKEVLYYVKDEAIIEIDGERKLLEDIKVNMKADIKVRGTDVIEIKVNQGATKYEGRLIAKYTDDHPILVLRIDGNDKIFSVVKSLDLREVKVGDNVIIRVEKDIVTSIAKK</sequence>
<dbReference type="RefSeq" id="WP_044824274.1">
    <property type="nucleotide sequence ID" value="NZ_CP009687.1"/>
</dbReference>
<dbReference type="OrthoDB" id="1955487at2"/>
<keyword evidence="2" id="KW-1185">Reference proteome</keyword>
<dbReference type="EMBL" id="CP009687">
    <property type="protein sequence ID" value="AKL96857.1"/>
    <property type="molecule type" value="Genomic_DNA"/>
</dbReference>
<dbReference type="KEGG" id="cace:CACET_c34140"/>
<organism evidence="1 2">
    <name type="scientific">Clostridium aceticum</name>
    <dbReference type="NCBI Taxonomy" id="84022"/>
    <lineage>
        <taxon>Bacteria</taxon>
        <taxon>Bacillati</taxon>
        <taxon>Bacillota</taxon>
        <taxon>Clostridia</taxon>
        <taxon>Eubacteriales</taxon>
        <taxon>Clostridiaceae</taxon>
        <taxon>Clostridium</taxon>
    </lineage>
</organism>